<name>A9YW46_9PHYC</name>
<protein>
    <submittedName>
        <fullName evidence="2">Uncharacterized protein</fullName>
    </submittedName>
</protein>
<evidence type="ECO:0000313" key="3">
    <source>
        <dbReference type="Proteomes" id="UP000203890"/>
    </source>
</evidence>
<feature type="compositionally biased region" description="Basic and acidic residues" evidence="1">
    <location>
        <begin position="49"/>
        <end position="70"/>
    </location>
</feature>
<dbReference type="SMR" id="A9YW46"/>
<accession>A9YW46</accession>
<proteinExistence type="predicted"/>
<sequence length="70" mass="8487">MCKMEEETVTLPKPPEGYEYRIMKKAPLSDKDPSELTPRQLATKKYREKNREKLNEKKRLEYENKKKENQ</sequence>
<reference evidence="2 3" key="1">
    <citation type="journal article" date="2008" name="PLoS ONE">
        <title>Life-cycle and genome of OtV5, a large DNA virus of the pelagic marine unicellular green alga Ostreococcus tauri.</title>
        <authorList>
            <person name="Derelle E."/>
            <person name="Ferraz C."/>
            <person name="Escande M.L."/>
            <person name="Eychenie S."/>
            <person name="Cooke R."/>
            <person name="Piganeau G."/>
            <person name="Desdevises Y."/>
            <person name="Bellec L."/>
            <person name="Moreau H."/>
            <person name="Grimsley N."/>
        </authorList>
    </citation>
    <scope>NUCLEOTIDE SEQUENCE [LARGE SCALE GENOMIC DNA]</scope>
    <source>
        <strain evidence="2 3">OtV5</strain>
    </source>
</reference>
<evidence type="ECO:0000256" key="1">
    <source>
        <dbReference type="SAM" id="MobiDB-lite"/>
    </source>
</evidence>
<evidence type="ECO:0000313" key="2">
    <source>
        <dbReference type="EMBL" id="ABY27929.1"/>
    </source>
</evidence>
<organism evidence="2 3">
    <name type="scientific">Ostreococcus tauri virus OtV5</name>
    <dbReference type="NCBI Taxonomy" id="1785753"/>
    <lineage>
        <taxon>Viruses</taxon>
        <taxon>Varidnaviria</taxon>
        <taxon>Bamfordvirae</taxon>
        <taxon>Nucleocytoviricota</taxon>
        <taxon>Megaviricetes</taxon>
        <taxon>Algavirales</taxon>
        <taxon>Phycodnaviridae</taxon>
        <taxon>Prasinovirus</taxon>
        <taxon>Prasinovirus ostreotauri</taxon>
    </lineage>
</organism>
<feature type="compositionally biased region" description="Basic and acidic residues" evidence="1">
    <location>
        <begin position="24"/>
        <end position="34"/>
    </location>
</feature>
<dbReference type="EMBL" id="EU304328">
    <property type="protein sequence ID" value="ABY27929.1"/>
    <property type="molecule type" value="Genomic_DNA"/>
</dbReference>
<feature type="region of interest" description="Disordered" evidence="1">
    <location>
        <begin position="24"/>
        <end position="70"/>
    </location>
</feature>
<dbReference type="KEGG" id="vg:5845593"/>
<dbReference type="GeneID" id="5845593"/>
<dbReference type="RefSeq" id="YP_001648225.1">
    <property type="nucleotide sequence ID" value="NC_010191.2"/>
</dbReference>
<dbReference type="Proteomes" id="UP000203890">
    <property type="component" value="Segment"/>
</dbReference>
<gene>
    <name evidence="2" type="ORF">OtV5_132</name>
</gene>
<keyword evidence="3" id="KW-1185">Reference proteome</keyword>